<gene>
    <name evidence="1" type="ORF">VFH_V161280</name>
</gene>
<organism evidence="1 2">
    <name type="scientific">Vicia faba</name>
    <name type="common">Broad bean</name>
    <name type="synonym">Faba vulgaris</name>
    <dbReference type="NCBI Taxonomy" id="3906"/>
    <lineage>
        <taxon>Eukaryota</taxon>
        <taxon>Viridiplantae</taxon>
        <taxon>Streptophyta</taxon>
        <taxon>Embryophyta</taxon>
        <taxon>Tracheophyta</taxon>
        <taxon>Spermatophyta</taxon>
        <taxon>Magnoliopsida</taxon>
        <taxon>eudicotyledons</taxon>
        <taxon>Gunneridae</taxon>
        <taxon>Pentapetalae</taxon>
        <taxon>rosids</taxon>
        <taxon>fabids</taxon>
        <taxon>Fabales</taxon>
        <taxon>Fabaceae</taxon>
        <taxon>Papilionoideae</taxon>
        <taxon>50 kb inversion clade</taxon>
        <taxon>NPAAA clade</taxon>
        <taxon>Hologalegina</taxon>
        <taxon>IRL clade</taxon>
        <taxon>Fabeae</taxon>
        <taxon>Vicia</taxon>
    </lineage>
</organism>
<evidence type="ECO:0000313" key="1">
    <source>
        <dbReference type="EMBL" id="CAI8615073.1"/>
    </source>
</evidence>
<evidence type="ECO:0000313" key="2">
    <source>
        <dbReference type="Proteomes" id="UP001157006"/>
    </source>
</evidence>
<keyword evidence="2" id="KW-1185">Reference proteome</keyword>
<sequence>MWTLHGRCKDFIAYVWNTKVTGCPMFVLNKKLHILNTSLKSWNKNVFGDVHNLVHQSSNNLKLIQESINDYGPTDSLRVQESLAQNDLEMALAKEELF</sequence>
<reference evidence="1 2" key="1">
    <citation type="submission" date="2023-01" db="EMBL/GenBank/DDBJ databases">
        <authorList>
            <person name="Kreplak J."/>
        </authorList>
    </citation>
    <scope>NUCLEOTIDE SEQUENCE [LARGE SCALE GENOMIC DNA]</scope>
</reference>
<dbReference type="AlphaFoldDB" id="A0AAV1B0H3"/>
<dbReference type="EMBL" id="OX451740">
    <property type="protein sequence ID" value="CAI8615073.1"/>
    <property type="molecule type" value="Genomic_DNA"/>
</dbReference>
<dbReference type="Proteomes" id="UP001157006">
    <property type="component" value="Chromosome 5"/>
</dbReference>
<protein>
    <submittedName>
        <fullName evidence="1">Uncharacterized protein</fullName>
    </submittedName>
</protein>
<name>A0AAV1B0H3_VICFA</name>
<accession>A0AAV1B0H3</accession>
<proteinExistence type="predicted"/>